<feature type="domain" description="Enoyl reductase (ER)" evidence="2">
    <location>
        <begin position="17"/>
        <end position="337"/>
    </location>
</feature>
<dbReference type="PANTHER" id="PTHR43205">
    <property type="entry name" value="PROSTAGLANDIN REDUCTASE"/>
    <property type="match status" value="1"/>
</dbReference>
<dbReference type="InterPro" id="IPR045010">
    <property type="entry name" value="MDR_fam"/>
</dbReference>
<dbReference type="InterPro" id="IPR013149">
    <property type="entry name" value="ADH-like_C"/>
</dbReference>
<keyword evidence="4" id="KW-1185">Reference proteome</keyword>
<dbReference type="RefSeq" id="WP_104300782.1">
    <property type="nucleotide sequence ID" value="NZ_PSNX01000002.1"/>
</dbReference>
<dbReference type="InterPro" id="IPR036291">
    <property type="entry name" value="NAD(P)-bd_dom_sf"/>
</dbReference>
<comment type="caution">
    <text evidence="3">The sequence shown here is derived from an EMBL/GenBank/DDBJ whole genome shotgun (WGS) entry which is preliminary data.</text>
</comment>
<accession>A0A2S5SYU3</accession>
<reference evidence="3 4" key="1">
    <citation type="submission" date="2018-02" db="EMBL/GenBank/DDBJ databases">
        <title>Reclassifiation of [Polyangium] brachysporum DSM 7029 as Guopingzhaonella breviflexa gen. nov., sp. nov., a member of the family Comamonadaceae.</title>
        <authorList>
            <person name="Tang B."/>
        </authorList>
    </citation>
    <scope>NUCLEOTIDE SEQUENCE [LARGE SCALE GENOMIC DNA]</scope>
    <source>
        <strain evidence="3 4">BCRC 80649</strain>
    </source>
</reference>
<dbReference type="Gene3D" id="3.40.50.720">
    <property type="entry name" value="NAD(P)-binding Rossmann-like Domain"/>
    <property type="match status" value="1"/>
</dbReference>
<dbReference type="CDD" id="cd05288">
    <property type="entry name" value="PGDH"/>
    <property type="match status" value="1"/>
</dbReference>
<dbReference type="Pfam" id="PF16884">
    <property type="entry name" value="ADH_N_2"/>
    <property type="match status" value="1"/>
</dbReference>
<dbReference type="InterPro" id="IPR020843">
    <property type="entry name" value="ER"/>
</dbReference>
<proteinExistence type="predicted"/>
<dbReference type="EMBL" id="PSNX01000002">
    <property type="protein sequence ID" value="PPE67808.1"/>
    <property type="molecule type" value="Genomic_DNA"/>
</dbReference>
<organism evidence="3 4">
    <name type="scientific">Caldimonas caldifontis</name>
    <dbReference type="NCBI Taxonomy" id="1452508"/>
    <lineage>
        <taxon>Bacteria</taxon>
        <taxon>Pseudomonadati</taxon>
        <taxon>Pseudomonadota</taxon>
        <taxon>Betaproteobacteria</taxon>
        <taxon>Burkholderiales</taxon>
        <taxon>Sphaerotilaceae</taxon>
        <taxon>Caldimonas</taxon>
    </lineage>
</organism>
<evidence type="ECO:0000256" key="1">
    <source>
        <dbReference type="ARBA" id="ARBA00023002"/>
    </source>
</evidence>
<dbReference type="PANTHER" id="PTHR43205:SF7">
    <property type="entry name" value="PROSTAGLANDIN REDUCTASE 1"/>
    <property type="match status" value="1"/>
</dbReference>
<dbReference type="Gene3D" id="3.90.180.10">
    <property type="entry name" value="Medium-chain alcohol dehydrogenases, catalytic domain"/>
    <property type="match status" value="1"/>
</dbReference>
<dbReference type="SUPFAM" id="SSF50129">
    <property type="entry name" value="GroES-like"/>
    <property type="match status" value="1"/>
</dbReference>
<dbReference type="GO" id="GO:0016628">
    <property type="term" value="F:oxidoreductase activity, acting on the CH-CH group of donors, NAD or NADP as acceptor"/>
    <property type="evidence" value="ECO:0007669"/>
    <property type="project" value="InterPro"/>
</dbReference>
<dbReference type="InterPro" id="IPR011032">
    <property type="entry name" value="GroES-like_sf"/>
</dbReference>
<protein>
    <submittedName>
        <fullName evidence="3">NADP-dependent oxidoreductase</fullName>
    </submittedName>
</protein>
<dbReference type="Proteomes" id="UP000238605">
    <property type="component" value="Unassembled WGS sequence"/>
</dbReference>
<dbReference type="InterPro" id="IPR041694">
    <property type="entry name" value="ADH_N_2"/>
</dbReference>
<dbReference type="SUPFAM" id="SSF51735">
    <property type="entry name" value="NAD(P)-binding Rossmann-fold domains"/>
    <property type="match status" value="1"/>
</dbReference>
<evidence type="ECO:0000313" key="4">
    <source>
        <dbReference type="Proteomes" id="UP000238605"/>
    </source>
</evidence>
<dbReference type="Pfam" id="PF00107">
    <property type="entry name" value="ADH_zinc_N"/>
    <property type="match status" value="1"/>
</dbReference>
<evidence type="ECO:0000259" key="2">
    <source>
        <dbReference type="SMART" id="SM00829"/>
    </source>
</evidence>
<dbReference type="SMART" id="SM00829">
    <property type="entry name" value="PKS_ER"/>
    <property type="match status" value="1"/>
</dbReference>
<dbReference type="FunFam" id="3.40.50.720:FF:000121">
    <property type="entry name" value="Prostaglandin reductase 2"/>
    <property type="match status" value="1"/>
</dbReference>
<evidence type="ECO:0000313" key="3">
    <source>
        <dbReference type="EMBL" id="PPE67808.1"/>
    </source>
</evidence>
<keyword evidence="1" id="KW-0560">Oxidoreductase</keyword>
<dbReference type="OrthoDB" id="9805663at2"/>
<name>A0A2S5SYU3_9BURK</name>
<sequence length="345" mass="36964">MSTPMNHQVRLAARPVGLPTDANWQFTTEPVAQPGPGGVLVKTLYLSLDPAMRGWMNEGKSYIPPVGIGEVMRAGGVGRVVASNNPAFAVGDAVTGSLGVQEYALFAENELRRAGLARIDLRAGSWTQWLNVLGMPGMTGYFGLMDIGQPKAGETVVVSGAAGAVGQTVGQLAKIKGCRVVGIAGGPAKCEWVVRELGFDACIDYKGGDVRAGLKEHCPQGVDIYFDNVGGDILDTVLTRINRKARIIICGAISQYNNTTPVAGPKNYLSLLVNRARMEGMVVFDYADRYPQAIAEMAGYLREGRMRSREDVVRGLDNFPKTLLKLFNGENFGKLVLQVADDDAA</sequence>
<dbReference type="AlphaFoldDB" id="A0A2S5SYU3"/>
<gene>
    <name evidence="3" type="ORF">C1704_02810</name>
</gene>